<evidence type="ECO:0000256" key="1">
    <source>
        <dbReference type="ARBA" id="ARBA00012418"/>
    </source>
</evidence>
<protein>
    <recommendedName>
        <fullName evidence="1">DNA-directed RNA polymerase</fullName>
        <ecNumber evidence="1">2.7.7.6</ecNumber>
    </recommendedName>
</protein>
<keyword evidence="4" id="KW-0548">Nucleotidyltransferase</keyword>
<dbReference type="PANTHER" id="PTHR19376:SF51">
    <property type="entry name" value="DNA-DIRECTED RNA POLYMERASE V SUBUNIT 1"/>
    <property type="match status" value="1"/>
</dbReference>
<accession>A0AAD8HKY4</accession>
<evidence type="ECO:0000313" key="6">
    <source>
        <dbReference type="EMBL" id="KAK1369202.1"/>
    </source>
</evidence>
<dbReference type="GO" id="GO:0003899">
    <property type="term" value="F:DNA-directed RNA polymerase activity"/>
    <property type="evidence" value="ECO:0007669"/>
    <property type="project" value="UniProtKB-EC"/>
</dbReference>
<name>A0AAD8HKY4_9APIA</name>
<dbReference type="EMBL" id="JAUIZM010000008">
    <property type="protein sequence ID" value="KAK1369202.1"/>
    <property type="molecule type" value="Genomic_DNA"/>
</dbReference>
<keyword evidence="2" id="KW-0240">DNA-directed RNA polymerase</keyword>
<reference evidence="6" key="2">
    <citation type="submission" date="2023-05" db="EMBL/GenBank/DDBJ databases">
        <authorList>
            <person name="Schelkunov M.I."/>
        </authorList>
    </citation>
    <scope>NUCLEOTIDE SEQUENCE</scope>
    <source>
        <strain evidence="6">Hsosn_3</strain>
        <tissue evidence="6">Leaf</tissue>
    </source>
</reference>
<keyword evidence="5" id="KW-0804">Transcription</keyword>
<gene>
    <name evidence="6" type="ORF">POM88_035294</name>
</gene>
<keyword evidence="3" id="KW-0808">Transferase</keyword>
<dbReference type="AlphaFoldDB" id="A0AAD8HKY4"/>
<dbReference type="EC" id="2.7.7.6" evidence="1"/>
<evidence type="ECO:0000256" key="3">
    <source>
        <dbReference type="ARBA" id="ARBA00022679"/>
    </source>
</evidence>
<dbReference type="GO" id="GO:0006351">
    <property type="term" value="P:DNA-templated transcription"/>
    <property type="evidence" value="ECO:0007669"/>
    <property type="project" value="InterPro"/>
</dbReference>
<evidence type="ECO:0000256" key="2">
    <source>
        <dbReference type="ARBA" id="ARBA00022478"/>
    </source>
</evidence>
<dbReference type="GO" id="GO:0000428">
    <property type="term" value="C:DNA-directed RNA polymerase complex"/>
    <property type="evidence" value="ECO:0007669"/>
    <property type="project" value="UniProtKB-KW"/>
</dbReference>
<evidence type="ECO:0000256" key="4">
    <source>
        <dbReference type="ARBA" id="ARBA00022695"/>
    </source>
</evidence>
<sequence>MGNLIDSKSESAINKVVQQIGFLGLQIVDRGKLYSKTLVADIAILFQKKCPFSANYPSEGYGLVRGCLYHGLDPYQLMVHSISSREVIIRSSRGLTEPGMLFKNLMAILRDIVICDDGTVRNVCSNSIPAYKAVLDSSPSSMGYDEGDTALWKNSAYSVKKQLKKISLKDAAVEFLIEYNTQQTEYDSTEIDVGLVGHFHLNELLMKDSNISMDEVLEKCQDTVYINRKKKRVGHLFRNIELSVSQLCSFQQTSKSELCGMPCLNFFWKDNGDIHLEKTSQIFADTMCPVLLETIIKGEPWVCTADIIWVSPKTTSWVRNCSNSEKGELDIDVVLEKKFVKKKGDAWRITLDCCLPVMHLIETRISVPYLG</sequence>
<comment type="caution">
    <text evidence="6">The sequence shown here is derived from an EMBL/GenBank/DDBJ whole genome shotgun (WGS) entry which is preliminary data.</text>
</comment>
<evidence type="ECO:0000256" key="5">
    <source>
        <dbReference type="ARBA" id="ARBA00023163"/>
    </source>
</evidence>
<dbReference type="SUPFAM" id="SSF64484">
    <property type="entry name" value="beta and beta-prime subunits of DNA dependent RNA-polymerase"/>
    <property type="match status" value="1"/>
</dbReference>
<proteinExistence type="predicted"/>
<dbReference type="InterPro" id="IPR045867">
    <property type="entry name" value="DNA-dir_RpoC_beta_prime"/>
</dbReference>
<reference evidence="6" key="1">
    <citation type="submission" date="2023-02" db="EMBL/GenBank/DDBJ databases">
        <title>Genome of toxic invasive species Heracleum sosnowskyi carries increased number of genes despite the absence of recent whole-genome duplications.</title>
        <authorList>
            <person name="Schelkunov M."/>
            <person name="Shtratnikova V."/>
            <person name="Makarenko M."/>
            <person name="Klepikova A."/>
            <person name="Omelchenko D."/>
            <person name="Novikova G."/>
            <person name="Obukhova E."/>
            <person name="Bogdanov V."/>
            <person name="Penin A."/>
            <person name="Logacheva M."/>
        </authorList>
    </citation>
    <scope>NUCLEOTIDE SEQUENCE</scope>
    <source>
        <strain evidence="6">Hsosn_3</strain>
        <tissue evidence="6">Leaf</tissue>
    </source>
</reference>
<keyword evidence="7" id="KW-1185">Reference proteome</keyword>
<dbReference type="PANTHER" id="PTHR19376">
    <property type="entry name" value="DNA-DIRECTED RNA POLYMERASE"/>
    <property type="match status" value="1"/>
</dbReference>
<evidence type="ECO:0000313" key="7">
    <source>
        <dbReference type="Proteomes" id="UP001237642"/>
    </source>
</evidence>
<dbReference type="Proteomes" id="UP001237642">
    <property type="component" value="Unassembled WGS sequence"/>
</dbReference>
<organism evidence="6 7">
    <name type="scientific">Heracleum sosnowskyi</name>
    <dbReference type="NCBI Taxonomy" id="360622"/>
    <lineage>
        <taxon>Eukaryota</taxon>
        <taxon>Viridiplantae</taxon>
        <taxon>Streptophyta</taxon>
        <taxon>Embryophyta</taxon>
        <taxon>Tracheophyta</taxon>
        <taxon>Spermatophyta</taxon>
        <taxon>Magnoliopsida</taxon>
        <taxon>eudicotyledons</taxon>
        <taxon>Gunneridae</taxon>
        <taxon>Pentapetalae</taxon>
        <taxon>asterids</taxon>
        <taxon>campanulids</taxon>
        <taxon>Apiales</taxon>
        <taxon>Apiaceae</taxon>
        <taxon>Apioideae</taxon>
        <taxon>apioid superclade</taxon>
        <taxon>Tordylieae</taxon>
        <taxon>Tordyliinae</taxon>
        <taxon>Heracleum</taxon>
    </lineage>
</organism>